<dbReference type="EMBL" id="LR797242">
    <property type="protein sequence ID" value="CAB4195573.1"/>
    <property type="molecule type" value="Genomic_DNA"/>
</dbReference>
<name>A0A6J5RE94_9CAUD</name>
<organism evidence="1">
    <name type="scientific">uncultured Caudovirales phage</name>
    <dbReference type="NCBI Taxonomy" id="2100421"/>
    <lineage>
        <taxon>Viruses</taxon>
        <taxon>Duplodnaviria</taxon>
        <taxon>Heunggongvirae</taxon>
        <taxon>Uroviricota</taxon>
        <taxon>Caudoviricetes</taxon>
        <taxon>Peduoviridae</taxon>
        <taxon>Maltschvirus</taxon>
        <taxon>Maltschvirus maltsch</taxon>
    </lineage>
</organism>
<protein>
    <recommendedName>
        <fullName evidence="2">Transposase IS116/IS110/IS902 family protein</fullName>
    </recommendedName>
</protein>
<evidence type="ECO:0008006" key="2">
    <source>
        <dbReference type="Google" id="ProtNLM"/>
    </source>
</evidence>
<evidence type="ECO:0000313" key="1">
    <source>
        <dbReference type="EMBL" id="CAB4195573.1"/>
    </source>
</evidence>
<proteinExistence type="predicted"/>
<accession>A0A6J5RE94</accession>
<gene>
    <name evidence="1" type="ORF">UFOVP1295_21</name>
</gene>
<sequence>MNNVNLRAMVRGAYDIQKLRIQTGNRIVANFKAKLGQAPGDDEDTLNAEGKMILNNIRMRYKKITEGVKNFPKLVNFVGDELISDYTELCLVAQYEDIHNHEDEHFKKRLKNVLQEYRIYTEFLDGVKGVGPAMAGVIISEIDITKAKYPSSVWAYAGLDVASDGKGRSRKKEHLVETTYEDSAGDTQTKMGITFNPMLKSKLIGVLASSFLRAGDSKYSKVYYDYKNRIVNAPAHADKTKKHQHNMAMRYMVKIFLVDLYVAWRTIEGLEVHKPYHEAKLGIVHTA</sequence>
<reference evidence="1" key="1">
    <citation type="submission" date="2020-05" db="EMBL/GenBank/DDBJ databases">
        <authorList>
            <person name="Chiriac C."/>
            <person name="Salcher M."/>
            <person name="Ghai R."/>
            <person name="Kavagutti S V."/>
        </authorList>
    </citation>
    <scope>NUCLEOTIDE SEQUENCE</scope>
</reference>